<dbReference type="Proteomes" id="UP001500920">
    <property type="component" value="Unassembled WGS sequence"/>
</dbReference>
<dbReference type="CDD" id="cd00609">
    <property type="entry name" value="AAT_like"/>
    <property type="match status" value="1"/>
</dbReference>
<evidence type="ECO:0000313" key="10">
    <source>
        <dbReference type="Proteomes" id="UP001500920"/>
    </source>
</evidence>
<dbReference type="InterPro" id="IPR000524">
    <property type="entry name" value="Tscrpt_reg_HTH_GntR"/>
</dbReference>
<evidence type="ECO:0000256" key="5">
    <source>
        <dbReference type="ARBA" id="ARBA00023015"/>
    </source>
</evidence>
<dbReference type="Gene3D" id="3.40.640.10">
    <property type="entry name" value="Type I PLP-dependent aspartate aminotransferase-like (Major domain)"/>
    <property type="match status" value="1"/>
</dbReference>
<dbReference type="Gene3D" id="1.10.10.10">
    <property type="entry name" value="Winged helix-like DNA-binding domain superfamily/Winged helix DNA-binding domain"/>
    <property type="match status" value="1"/>
</dbReference>
<dbReference type="PANTHER" id="PTHR46577">
    <property type="entry name" value="HTH-TYPE TRANSCRIPTIONAL REGULATORY PROTEIN GABR"/>
    <property type="match status" value="1"/>
</dbReference>
<dbReference type="PROSITE" id="PS50949">
    <property type="entry name" value="HTH_GNTR"/>
    <property type="match status" value="1"/>
</dbReference>
<comment type="similarity">
    <text evidence="2">In the C-terminal section; belongs to the class-I pyridoxal-phosphate-dependent aminotransferase family.</text>
</comment>
<comment type="cofactor">
    <cofactor evidence="1">
        <name>pyridoxal 5'-phosphate</name>
        <dbReference type="ChEBI" id="CHEBI:597326"/>
    </cofactor>
</comment>
<dbReference type="InterPro" id="IPR015424">
    <property type="entry name" value="PyrdxlP-dep_Trfase"/>
</dbReference>
<organism evidence="9 10">
    <name type="scientific">Salinicoccus jeotgali</name>
    <dbReference type="NCBI Taxonomy" id="381634"/>
    <lineage>
        <taxon>Bacteria</taxon>
        <taxon>Bacillati</taxon>
        <taxon>Bacillota</taxon>
        <taxon>Bacilli</taxon>
        <taxon>Bacillales</taxon>
        <taxon>Staphylococcaceae</taxon>
        <taxon>Salinicoccus</taxon>
    </lineage>
</organism>
<dbReference type="EMBL" id="BAABCK010000064">
    <property type="protein sequence ID" value="GAA3730133.1"/>
    <property type="molecule type" value="Genomic_DNA"/>
</dbReference>
<dbReference type="InterPro" id="IPR036390">
    <property type="entry name" value="WH_DNA-bd_sf"/>
</dbReference>
<evidence type="ECO:0000256" key="3">
    <source>
        <dbReference type="ARBA" id="ARBA00022576"/>
    </source>
</evidence>
<evidence type="ECO:0000256" key="7">
    <source>
        <dbReference type="ARBA" id="ARBA00023163"/>
    </source>
</evidence>
<keyword evidence="4" id="KW-0663">Pyridoxal phosphate</keyword>
<keyword evidence="5" id="KW-0805">Transcription regulation</keyword>
<accession>A0ABP7F2E8</accession>
<proteinExistence type="inferred from homology"/>
<dbReference type="RefSeq" id="WP_344703679.1">
    <property type="nucleotide sequence ID" value="NZ_BAABCK010000064.1"/>
</dbReference>
<dbReference type="SMART" id="SM00345">
    <property type="entry name" value="HTH_GNTR"/>
    <property type="match status" value="1"/>
</dbReference>
<keyword evidence="6" id="KW-0238">DNA-binding</keyword>
<dbReference type="SUPFAM" id="SSF46785">
    <property type="entry name" value="Winged helix' DNA-binding domain"/>
    <property type="match status" value="1"/>
</dbReference>
<dbReference type="CDD" id="cd07377">
    <property type="entry name" value="WHTH_GntR"/>
    <property type="match status" value="1"/>
</dbReference>
<evidence type="ECO:0000256" key="1">
    <source>
        <dbReference type="ARBA" id="ARBA00001933"/>
    </source>
</evidence>
<feature type="domain" description="HTH gntR-type" evidence="8">
    <location>
        <begin position="11"/>
        <end position="79"/>
    </location>
</feature>
<name>A0ABP7F2E8_9STAP</name>
<dbReference type="PANTHER" id="PTHR46577:SF1">
    <property type="entry name" value="HTH-TYPE TRANSCRIPTIONAL REGULATORY PROTEIN GABR"/>
    <property type="match status" value="1"/>
</dbReference>
<dbReference type="InterPro" id="IPR036388">
    <property type="entry name" value="WH-like_DNA-bd_sf"/>
</dbReference>
<comment type="caution">
    <text evidence="9">The sequence shown here is derived from an EMBL/GenBank/DDBJ whole genome shotgun (WGS) entry which is preliminary data.</text>
</comment>
<dbReference type="Pfam" id="PF00392">
    <property type="entry name" value="GntR"/>
    <property type="match status" value="1"/>
</dbReference>
<dbReference type="InterPro" id="IPR015421">
    <property type="entry name" value="PyrdxlP-dep_Trfase_major"/>
</dbReference>
<keyword evidence="7" id="KW-0804">Transcription</keyword>
<evidence type="ECO:0000259" key="8">
    <source>
        <dbReference type="PROSITE" id="PS50949"/>
    </source>
</evidence>
<evidence type="ECO:0000256" key="4">
    <source>
        <dbReference type="ARBA" id="ARBA00022898"/>
    </source>
</evidence>
<gene>
    <name evidence="9" type="ORF">GCM10022378_18240</name>
</gene>
<evidence type="ECO:0000256" key="2">
    <source>
        <dbReference type="ARBA" id="ARBA00005384"/>
    </source>
</evidence>
<evidence type="ECO:0000256" key="6">
    <source>
        <dbReference type="ARBA" id="ARBA00023125"/>
    </source>
</evidence>
<sequence>MLINLDKTACQPLFEQLYTIIKSQILNGDRGADEKLPSKRQLQEDLSVSQTTIEHAYHLLVDEDLIYSKEKSGYYVSAIEQLKQTDTPSVPHIERPRKKEYRLPLGTIDTSLVQSDALKQIAREIYSDAELLNKGEDSGESRLKAQIQKYLHLNRGVTCSIDQIFIGPSTEFLLEQVLYLLKYPRMTIEDPGYPVIQKVLEKYDGGMDPARVFGDGIDINQVAAYGNPVVHVTPSHQFPSGAVMSLKKRIQLLNYAGDEGHYIIEDDYDSEFRYTGRPLPSLQGLDQNDRTIYMSTFSKSLYPSLRLSCMVLPPTLAELYYKREMSCNVPRQNQHIVARFMEDGYFNRHINRMRKVYKKKMEEITSWVRTHYAVHIEGEHTGMHFILKLKGKNIKDQAIKHGLVHGDAYSYSNHLTDSVVIGIGEKDSNEIISILKAFLEDCARL</sequence>
<dbReference type="InterPro" id="IPR051446">
    <property type="entry name" value="HTH_trans_reg/aminotransferase"/>
</dbReference>
<reference evidence="10" key="1">
    <citation type="journal article" date="2019" name="Int. J. Syst. Evol. Microbiol.">
        <title>The Global Catalogue of Microorganisms (GCM) 10K type strain sequencing project: providing services to taxonomists for standard genome sequencing and annotation.</title>
        <authorList>
            <consortium name="The Broad Institute Genomics Platform"/>
            <consortium name="The Broad Institute Genome Sequencing Center for Infectious Disease"/>
            <person name="Wu L."/>
            <person name="Ma J."/>
        </authorList>
    </citation>
    <scope>NUCLEOTIDE SEQUENCE [LARGE SCALE GENOMIC DNA]</scope>
    <source>
        <strain evidence="10">JCM 16981</strain>
    </source>
</reference>
<evidence type="ECO:0000313" key="9">
    <source>
        <dbReference type="EMBL" id="GAA3730133.1"/>
    </source>
</evidence>
<protein>
    <submittedName>
        <fullName evidence="9">PLP-dependent aminotransferase family protein</fullName>
    </submittedName>
</protein>
<keyword evidence="3 9" id="KW-0032">Aminotransferase</keyword>
<keyword evidence="3 9" id="KW-0808">Transferase</keyword>
<dbReference type="GO" id="GO:0008483">
    <property type="term" value="F:transaminase activity"/>
    <property type="evidence" value="ECO:0007669"/>
    <property type="project" value="UniProtKB-KW"/>
</dbReference>
<dbReference type="SUPFAM" id="SSF53383">
    <property type="entry name" value="PLP-dependent transferases"/>
    <property type="match status" value="1"/>
</dbReference>
<keyword evidence="10" id="KW-1185">Reference proteome</keyword>